<proteinExistence type="predicted"/>
<dbReference type="PANTHER" id="PTHR47505:SF1">
    <property type="entry name" value="DNA UTILIZATION PROTEIN YHGH"/>
    <property type="match status" value="1"/>
</dbReference>
<dbReference type="KEGG" id="aiq:Azoinq_04690"/>
<gene>
    <name evidence="3" type="ORF">Azoinq_04690</name>
</gene>
<dbReference type="Pfam" id="PF00156">
    <property type="entry name" value="Pribosyltran"/>
    <property type="match status" value="1"/>
</dbReference>
<sequence>MGEDLTQLLLPGTCLLCGNATAQPLICPGCEVDLPGLGSDLCPACGLPSPGAQICLHCRRQPPAFDGVTALWPYDFPADRLIQALKYGHQLAVGGYVARRLAQRLEGPHWDGILAVPLHPDRLSQRGFNQSMEIARPLARRLGLPLLRQVCVRAVDTRPQAALPHRQRAKNIRNAFLCHQDLTGRHLLVVDDVLTTGATLNELARILKIHGAATVHVAVACRTLPHH</sequence>
<accession>A0A975XVK6</accession>
<dbReference type="AlphaFoldDB" id="A0A975XVK6"/>
<dbReference type="RefSeq" id="WP_216131757.1">
    <property type="nucleotide sequence ID" value="NZ_CP064782.1"/>
</dbReference>
<evidence type="ECO:0000313" key="4">
    <source>
        <dbReference type="Proteomes" id="UP000683428"/>
    </source>
</evidence>
<evidence type="ECO:0000313" key="3">
    <source>
        <dbReference type="EMBL" id="QWT49905.1"/>
    </source>
</evidence>
<protein>
    <submittedName>
        <fullName evidence="3">ComF family protein</fullName>
    </submittedName>
</protein>
<dbReference type="EMBL" id="CP064782">
    <property type="protein sequence ID" value="QWT49905.1"/>
    <property type="molecule type" value="Genomic_DNA"/>
</dbReference>
<dbReference type="Pfam" id="PF18912">
    <property type="entry name" value="DZR_2"/>
    <property type="match status" value="1"/>
</dbReference>
<reference evidence="3" key="1">
    <citation type="submission" date="2020-11" db="EMBL/GenBank/DDBJ databases">
        <title>Azospira inquinata sp. nov.</title>
        <authorList>
            <person name="Moe W.M."/>
            <person name="Mikes M.C."/>
        </authorList>
    </citation>
    <scope>NUCLEOTIDE SEQUENCE</scope>
    <source>
        <strain evidence="3">Azo-3</strain>
    </source>
</reference>
<organism evidence="3 4">
    <name type="scientific">Azospira inquinata</name>
    <dbReference type="NCBI Taxonomy" id="2785627"/>
    <lineage>
        <taxon>Bacteria</taxon>
        <taxon>Pseudomonadati</taxon>
        <taxon>Pseudomonadota</taxon>
        <taxon>Betaproteobacteria</taxon>
        <taxon>Rhodocyclales</taxon>
        <taxon>Rhodocyclaceae</taxon>
        <taxon>Azospira</taxon>
    </lineage>
</organism>
<feature type="domain" description="Phosphoribosyltransferase" evidence="1">
    <location>
        <begin position="131"/>
        <end position="222"/>
    </location>
</feature>
<evidence type="ECO:0000259" key="2">
    <source>
        <dbReference type="Pfam" id="PF18912"/>
    </source>
</evidence>
<evidence type="ECO:0000259" key="1">
    <source>
        <dbReference type="Pfam" id="PF00156"/>
    </source>
</evidence>
<keyword evidence="4" id="KW-1185">Reference proteome</keyword>
<dbReference type="InterPro" id="IPR000836">
    <property type="entry name" value="PRTase_dom"/>
</dbReference>
<dbReference type="CDD" id="cd06223">
    <property type="entry name" value="PRTases_typeI"/>
    <property type="match status" value="1"/>
</dbReference>
<feature type="domain" description="Double zinc ribbon" evidence="2">
    <location>
        <begin position="6"/>
        <end position="59"/>
    </location>
</feature>
<dbReference type="InterPro" id="IPR044005">
    <property type="entry name" value="DZR_2"/>
</dbReference>
<name>A0A975XVK6_9RHOO</name>
<dbReference type="InterPro" id="IPR051910">
    <property type="entry name" value="ComF/GntX_DNA_util-trans"/>
</dbReference>
<dbReference type="PANTHER" id="PTHR47505">
    <property type="entry name" value="DNA UTILIZATION PROTEIN YHGH"/>
    <property type="match status" value="1"/>
</dbReference>
<dbReference type="Proteomes" id="UP000683428">
    <property type="component" value="Chromosome"/>
</dbReference>